<accession>A0AA88ACA7</accession>
<reference evidence="2" key="1">
    <citation type="submission" date="2023-07" db="EMBL/GenBank/DDBJ databases">
        <title>draft genome sequence of fig (Ficus carica).</title>
        <authorList>
            <person name="Takahashi T."/>
            <person name="Nishimura K."/>
        </authorList>
    </citation>
    <scope>NUCLEOTIDE SEQUENCE</scope>
</reference>
<feature type="compositionally biased region" description="Basic and acidic residues" evidence="1">
    <location>
        <begin position="10"/>
        <end position="22"/>
    </location>
</feature>
<gene>
    <name evidence="2" type="ORF">TIFTF001_018361</name>
</gene>
<evidence type="ECO:0000313" key="2">
    <source>
        <dbReference type="EMBL" id="GMN49185.1"/>
    </source>
</evidence>
<evidence type="ECO:0000256" key="1">
    <source>
        <dbReference type="SAM" id="MobiDB-lite"/>
    </source>
</evidence>
<dbReference type="AlphaFoldDB" id="A0AA88ACA7"/>
<evidence type="ECO:0000313" key="3">
    <source>
        <dbReference type="Proteomes" id="UP001187192"/>
    </source>
</evidence>
<proteinExistence type="predicted"/>
<organism evidence="2 3">
    <name type="scientific">Ficus carica</name>
    <name type="common">Common fig</name>
    <dbReference type="NCBI Taxonomy" id="3494"/>
    <lineage>
        <taxon>Eukaryota</taxon>
        <taxon>Viridiplantae</taxon>
        <taxon>Streptophyta</taxon>
        <taxon>Embryophyta</taxon>
        <taxon>Tracheophyta</taxon>
        <taxon>Spermatophyta</taxon>
        <taxon>Magnoliopsida</taxon>
        <taxon>eudicotyledons</taxon>
        <taxon>Gunneridae</taxon>
        <taxon>Pentapetalae</taxon>
        <taxon>rosids</taxon>
        <taxon>fabids</taxon>
        <taxon>Rosales</taxon>
        <taxon>Moraceae</taxon>
        <taxon>Ficeae</taxon>
        <taxon>Ficus</taxon>
    </lineage>
</organism>
<dbReference type="EMBL" id="BTGU01000030">
    <property type="protein sequence ID" value="GMN49185.1"/>
    <property type="molecule type" value="Genomic_DNA"/>
</dbReference>
<protein>
    <submittedName>
        <fullName evidence="2">Uncharacterized protein</fullName>
    </submittedName>
</protein>
<comment type="caution">
    <text evidence="2">The sequence shown here is derived from an EMBL/GenBank/DDBJ whole genome shotgun (WGS) entry which is preliminary data.</text>
</comment>
<dbReference type="Proteomes" id="UP001187192">
    <property type="component" value="Unassembled WGS sequence"/>
</dbReference>
<feature type="region of interest" description="Disordered" evidence="1">
    <location>
        <begin position="1"/>
        <end position="23"/>
    </location>
</feature>
<name>A0AA88ACA7_FICCA</name>
<sequence length="138" mass="15119">MRLQWPRFSLKPEPDRAPDHARPGLNLVRSSVLTGFNSTSDTTNPNKVNNLSVTVDARWRCMAWRTVKCGNLAATRIEIVNIVRDSVLTGSSSTSDTANANKVSNLLATADARWWSVAGQAVKCGKYAATRFVIILCV</sequence>
<keyword evidence="3" id="KW-1185">Reference proteome</keyword>